<protein>
    <submittedName>
        <fullName evidence="3">Tma16 protein</fullName>
    </submittedName>
</protein>
<reference evidence="2" key="2">
    <citation type="submission" date="2023-06" db="EMBL/GenBank/DDBJ databases">
        <authorList>
            <person name="Mure A."/>
            <person name="Hattori Y."/>
        </authorList>
    </citation>
    <scope>NUCLEOTIDE SEQUENCE</scope>
    <source>
        <strain evidence="2">PK-24</strain>
    </source>
</reference>
<evidence type="ECO:0000313" key="2">
    <source>
        <dbReference type="EMBL" id="GMM45153.1"/>
    </source>
</evidence>
<dbReference type="Gene3D" id="1.20.1440.170">
    <property type="entry name" value="Translation machinery-associated protein 16-like"/>
    <property type="match status" value="1"/>
</dbReference>
<sequence>MAKSLLKVQQKINKKKSPLHPKGRKAQLLARASLREDRVNQKKLMHTMRKTEENQIVDFIQEFINSEDQIEKEAYNLDDMKSLIQSFVDRDNDELAKMKQQRRADRPPSKKMDLLEFRIKQENHLFETGWKIPDLRSSVNVAKLRAWKGGHGGLTALDFCIVKKNGILNDGKDIEME</sequence>
<dbReference type="PANTHER" id="PTHR13349:SF2">
    <property type="entry name" value="TRANSLATION MACHINERY-ASSOCIATED PROTEIN 16"/>
    <property type="match status" value="1"/>
</dbReference>
<dbReference type="PANTHER" id="PTHR13349">
    <property type="entry name" value="TRANSLATION MACHINERY-ASSOCIATED PROTEIN 16"/>
    <property type="match status" value="1"/>
</dbReference>
<dbReference type="EMBL" id="BTGB01000004">
    <property type="protein sequence ID" value="GMM46596.1"/>
    <property type="molecule type" value="Genomic_DNA"/>
</dbReference>
<accession>A0AAV5R0S9</accession>
<name>A0AAV5R0S9_PICKL</name>
<dbReference type="GO" id="GO:0005634">
    <property type="term" value="C:nucleus"/>
    <property type="evidence" value="ECO:0007669"/>
    <property type="project" value="TreeGrafter"/>
</dbReference>
<dbReference type="Pfam" id="PF11176">
    <property type="entry name" value="Tma16"/>
    <property type="match status" value="1"/>
</dbReference>
<dbReference type="AlphaFoldDB" id="A0AAV5R0S9"/>
<dbReference type="InterPro" id="IPR021346">
    <property type="entry name" value="Tma16"/>
</dbReference>
<dbReference type="Proteomes" id="UP001378960">
    <property type="component" value="Unassembled WGS sequence"/>
</dbReference>
<proteinExistence type="inferred from homology"/>
<evidence type="ECO:0000313" key="4">
    <source>
        <dbReference type="Proteomes" id="UP001378960"/>
    </source>
</evidence>
<comment type="similarity">
    <text evidence="1">Belongs to the TMA16 family.</text>
</comment>
<keyword evidence="4" id="KW-1185">Reference proteome</keyword>
<evidence type="ECO:0000256" key="1">
    <source>
        <dbReference type="ARBA" id="ARBA00034127"/>
    </source>
</evidence>
<gene>
    <name evidence="2" type="ORF">DAPK24_017280</name>
    <name evidence="3" type="ORF">DAPK24_031710</name>
</gene>
<comment type="caution">
    <text evidence="2">The sequence shown here is derived from an EMBL/GenBank/DDBJ whole genome shotgun (WGS) entry which is preliminary data.</text>
</comment>
<reference evidence="2 4" key="1">
    <citation type="journal article" date="2023" name="Elife">
        <title>Identification of key yeast species and microbe-microbe interactions impacting larval growth of Drosophila in the wild.</title>
        <authorList>
            <person name="Mure A."/>
            <person name="Sugiura Y."/>
            <person name="Maeda R."/>
            <person name="Honda K."/>
            <person name="Sakurai N."/>
            <person name="Takahashi Y."/>
            <person name="Watada M."/>
            <person name="Katoh T."/>
            <person name="Gotoh A."/>
            <person name="Gotoh Y."/>
            <person name="Taniguchi I."/>
            <person name="Nakamura K."/>
            <person name="Hayashi T."/>
            <person name="Katayama T."/>
            <person name="Uemura T."/>
            <person name="Hattori Y."/>
        </authorList>
    </citation>
    <scope>NUCLEOTIDE SEQUENCE [LARGE SCALE GENOMIC DNA]</scope>
    <source>
        <strain evidence="2 4">PK-24</strain>
    </source>
</reference>
<dbReference type="EMBL" id="BTGB01000002">
    <property type="protein sequence ID" value="GMM45153.1"/>
    <property type="molecule type" value="Genomic_DNA"/>
</dbReference>
<evidence type="ECO:0000313" key="3">
    <source>
        <dbReference type="EMBL" id="GMM46596.1"/>
    </source>
</evidence>
<organism evidence="2 4">
    <name type="scientific">Pichia kluyveri</name>
    <name type="common">Yeast</name>
    <dbReference type="NCBI Taxonomy" id="36015"/>
    <lineage>
        <taxon>Eukaryota</taxon>
        <taxon>Fungi</taxon>
        <taxon>Dikarya</taxon>
        <taxon>Ascomycota</taxon>
        <taxon>Saccharomycotina</taxon>
        <taxon>Pichiomycetes</taxon>
        <taxon>Pichiales</taxon>
        <taxon>Pichiaceae</taxon>
        <taxon>Pichia</taxon>
    </lineage>
</organism>
<dbReference type="InterPro" id="IPR038356">
    <property type="entry name" value="Tma16_sf"/>
</dbReference>